<dbReference type="RefSeq" id="WP_021167033.1">
    <property type="nucleotide sequence ID" value="NZ_CTRP01000010.1"/>
</dbReference>
<dbReference type="GO" id="GO:0003677">
    <property type="term" value="F:DNA binding"/>
    <property type="evidence" value="ECO:0007669"/>
    <property type="project" value="InterPro"/>
</dbReference>
<name>A0A0U1KYV1_9FIRM</name>
<reference evidence="2" key="1">
    <citation type="submission" date="2015-03" db="EMBL/GenBank/DDBJ databases">
        <authorList>
            <person name="Nijsse Bart"/>
        </authorList>
    </citation>
    <scope>NUCLEOTIDE SEQUENCE [LARGE SCALE GENOMIC DNA]</scope>
</reference>
<dbReference type="EMBL" id="CTRP01000010">
    <property type="protein sequence ID" value="CQR72309.1"/>
    <property type="molecule type" value="Genomic_DNA"/>
</dbReference>
<dbReference type="Proteomes" id="UP000049855">
    <property type="component" value="Unassembled WGS sequence"/>
</dbReference>
<dbReference type="AlphaFoldDB" id="A0A0U1KYV1"/>
<protein>
    <submittedName>
        <fullName evidence="1">RloF</fullName>
    </submittedName>
</protein>
<keyword evidence="2" id="KW-1185">Reference proteome</keyword>
<evidence type="ECO:0000313" key="2">
    <source>
        <dbReference type="Proteomes" id="UP000049855"/>
    </source>
</evidence>
<accession>A0A0U1KYV1</accession>
<dbReference type="Gene3D" id="1.20.1380.10">
    <property type="entry name" value="Replication modulator SeqA, C-terminal DNA-binding domain"/>
    <property type="match status" value="1"/>
</dbReference>
<proteinExistence type="predicted"/>
<sequence>MTAEQISTAIKNILPNRAIDISEAIDLLMDTLNSTRLDIGTELLQANTNKDFKLLSQLAEVSQEITVYESKIQEFRNLLELDAVQDVVINEPEEEKILPDYDKYRVDSNIEYTLYENLTNKRPFAFSIEGNKFMVSTWQEMLLKTVEFLYNKNPGKMKSFVSDEAMNGRKVHYFSLSTQATMRKPMKIANAEFYVETNRSANSIRNGIVRMLQQYGIKVADFKIYLRADYSELHI</sequence>
<gene>
    <name evidence="1" type="ORF">SpAn4DRAFT_2769</name>
</gene>
<evidence type="ECO:0000313" key="1">
    <source>
        <dbReference type="EMBL" id="CQR72309.1"/>
    </source>
</evidence>
<organism evidence="1 2">
    <name type="scientific">Sporomusa ovata</name>
    <dbReference type="NCBI Taxonomy" id="2378"/>
    <lineage>
        <taxon>Bacteria</taxon>
        <taxon>Bacillati</taxon>
        <taxon>Bacillota</taxon>
        <taxon>Negativicutes</taxon>
        <taxon>Selenomonadales</taxon>
        <taxon>Sporomusaceae</taxon>
        <taxon>Sporomusa</taxon>
    </lineage>
</organism>
<dbReference type="InterPro" id="IPR036835">
    <property type="entry name" value="SeqA_DNA-bd_C_sf"/>
</dbReference>